<dbReference type="GO" id="GO:0004497">
    <property type="term" value="F:monooxygenase activity"/>
    <property type="evidence" value="ECO:0007669"/>
    <property type="project" value="UniProtKB-KW"/>
</dbReference>
<keyword evidence="3" id="KW-0560">Oxidoreductase</keyword>
<dbReference type="PIRSF" id="PIRSF000331">
    <property type="entry name" value="HpaA_HpaB"/>
    <property type="match status" value="1"/>
</dbReference>
<dbReference type="PANTHER" id="PTHR36117:SF3">
    <property type="entry name" value="4-HYDROXYPHENYLACETATE 3-MONOOXYGENASE-RELATED"/>
    <property type="match status" value="1"/>
</dbReference>
<feature type="domain" description="HpaB/PvcC/4-BUDH N-terminal" evidence="7">
    <location>
        <begin position="5"/>
        <end position="268"/>
    </location>
</feature>
<keyword evidence="2 5" id="KW-0274">FAD</keyword>
<evidence type="ECO:0000256" key="2">
    <source>
        <dbReference type="ARBA" id="ARBA00022827"/>
    </source>
</evidence>
<dbReference type="AlphaFoldDB" id="A0A1G6HWU4"/>
<dbReference type="Proteomes" id="UP000242662">
    <property type="component" value="Unassembled WGS sequence"/>
</dbReference>
<dbReference type="Pfam" id="PF11794">
    <property type="entry name" value="HpaB_N"/>
    <property type="match status" value="1"/>
</dbReference>
<dbReference type="RefSeq" id="WP_090775326.1">
    <property type="nucleotide sequence ID" value="NZ_FMYM01000004.1"/>
</dbReference>
<evidence type="ECO:0000313" key="8">
    <source>
        <dbReference type="EMBL" id="SDB98691.1"/>
    </source>
</evidence>
<feature type="binding site" evidence="4">
    <location>
        <begin position="100"/>
        <end position="104"/>
    </location>
    <ligand>
        <name>substrate</name>
    </ligand>
</feature>
<dbReference type="InterPro" id="IPR024674">
    <property type="entry name" value="HpaB/PvcC/4-BUDH_N"/>
</dbReference>
<reference evidence="9" key="1">
    <citation type="submission" date="2016-09" db="EMBL/GenBank/DDBJ databases">
        <authorList>
            <person name="Varghese N."/>
            <person name="Submissions S."/>
        </authorList>
    </citation>
    <scope>NUCLEOTIDE SEQUENCE [LARGE SCALE GENOMIC DNA]</scope>
    <source>
        <strain evidence="9">25nlg</strain>
    </source>
</reference>
<evidence type="ECO:0000256" key="5">
    <source>
        <dbReference type="PIRSR" id="PIRSR000331-2"/>
    </source>
</evidence>
<gene>
    <name evidence="8" type="ORF">SAMN05421737_104215</name>
</gene>
<feature type="domain" description="HpaB/PvcC/4-BUDH C-terminal" evidence="6">
    <location>
        <begin position="277"/>
        <end position="475"/>
    </location>
</feature>
<keyword evidence="1" id="KW-0285">Flavoprotein</keyword>
<sequence>MAMTTGDKYLKRIAQLQSEVWLEGECIRGGLTKHAAFRSVLQAKAKLYDMVQEPSHQSLLQSSDHTSNFTFEMPRTKEDLVKRGKATRLWANEAAGVLGRSPDYVNTIVTVLAASKAYFSQAGVEYGENIQGIYERAVKHDYTFTHTFVNPPISRKPYYPDGENQEVPIAAKIIDETEEGLVIDGARLLATQGGMTDEILVLPSTAFVDSDYLYGFAIPSDTKGLRFLCRPSVCKTSVFDYPLSSQFEEGDAIVVFDHVLVPWSRVFLYRNELLTSDLFSKTGAEAYMLYQAANRQVVKTEWLLGLAQALVDVMGIEQHQHVQGKIAEMIIALEAMRGFVCSAESQAQVNEFELMVPKIEPLRAAVSYYQATYPRLVEMLQLLGASHFIAAPNEQDFASPIASQLERFVRGESTTAKEKTQLIRCIRDMTMTEFGIRQTLYERYFFGDPIRVLSSLYHLYEPEKAAYRERVERFLKQLPHEKIQMDESFRS</sequence>
<keyword evidence="8" id="KW-0503">Monooxygenase</keyword>
<dbReference type="STRING" id="1464122.SAMN05421737_104215"/>
<dbReference type="InterPro" id="IPR046373">
    <property type="entry name" value="Acyl-CoA_Oxase/DH_mid-dom_sf"/>
</dbReference>
<evidence type="ECO:0000313" key="9">
    <source>
        <dbReference type="Proteomes" id="UP000242662"/>
    </source>
</evidence>
<dbReference type="Gene3D" id="1.10.3140.10">
    <property type="entry name" value="4-hydroxybutyryl-coa dehydratase, domain 1"/>
    <property type="match status" value="1"/>
</dbReference>
<feature type="binding site" evidence="5">
    <location>
        <position position="191"/>
    </location>
    <ligand>
        <name>FAD</name>
        <dbReference type="ChEBI" id="CHEBI:57692"/>
    </ligand>
</feature>
<dbReference type="EMBL" id="FMYM01000004">
    <property type="protein sequence ID" value="SDB98691.1"/>
    <property type="molecule type" value="Genomic_DNA"/>
</dbReference>
<dbReference type="Gene3D" id="2.40.110.10">
    <property type="entry name" value="Butyryl-CoA Dehydrogenase, subunit A, domain 2"/>
    <property type="match status" value="1"/>
</dbReference>
<organism evidence="8 9">
    <name type="scientific">Shouchella lonarensis</name>
    <dbReference type="NCBI Taxonomy" id="1464122"/>
    <lineage>
        <taxon>Bacteria</taxon>
        <taxon>Bacillati</taxon>
        <taxon>Bacillota</taxon>
        <taxon>Bacilli</taxon>
        <taxon>Bacillales</taxon>
        <taxon>Bacillaceae</taxon>
        <taxon>Shouchella</taxon>
    </lineage>
</organism>
<name>A0A1G6HWU4_9BACI</name>
<evidence type="ECO:0000256" key="3">
    <source>
        <dbReference type="ARBA" id="ARBA00023002"/>
    </source>
</evidence>
<evidence type="ECO:0000259" key="7">
    <source>
        <dbReference type="Pfam" id="PF11794"/>
    </source>
</evidence>
<dbReference type="InterPro" id="IPR036250">
    <property type="entry name" value="AcylCo_DH-like_C"/>
</dbReference>
<dbReference type="InterPro" id="IPR004925">
    <property type="entry name" value="HpaB/PvcC/4-BUDH"/>
</dbReference>
<dbReference type="Pfam" id="PF03241">
    <property type="entry name" value="HpaB"/>
    <property type="match status" value="1"/>
</dbReference>
<dbReference type="InterPro" id="IPR009100">
    <property type="entry name" value="AcylCoA_DH/oxidase_NM_dom_sf"/>
</dbReference>
<dbReference type="SUPFAM" id="SSF56645">
    <property type="entry name" value="Acyl-CoA dehydrogenase NM domain-like"/>
    <property type="match status" value="1"/>
</dbReference>
<dbReference type="SUPFAM" id="SSF47203">
    <property type="entry name" value="Acyl-CoA dehydrogenase C-terminal domain-like"/>
    <property type="match status" value="1"/>
</dbReference>
<accession>A0A1G6HWU4</accession>
<dbReference type="OrthoDB" id="9785230at2"/>
<proteinExistence type="predicted"/>
<evidence type="ECO:0000256" key="1">
    <source>
        <dbReference type="ARBA" id="ARBA00022630"/>
    </source>
</evidence>
<evidence type="ECO:0000259" key="6">
    <source>
        <dbReference type="Pfam" id="PF03241"/>
    </source>
</evidence>
<evidence type="ECO:0000256" key="4">
    <source>
        <dbReference type="PIRSR" id="PIRSR000331-1"/>
    </source>
</evidence>
<feature type="binding site" evidence="4">
    <location>
        <begin position="204"/>
        <end position="205"/>
    </location>
    <ligand>
        <name>substrate</name>
    </ligand>
</feature>
<dbReference type="InterPro" id="IPR024719">
    <property type="entry name" value="HpaB/PvcC/4-BUDH_C"/>
</dbReference>
<protein>
    <submittedName>
        <fullName evidence="8">4-hydroxyphenylacetate 3-monooxygenase</fullName>
    </submittedName>
</protein>
<dbReference type="Gene3D" id="1.20.140.10">
    <property type="entry name" value="Butyryl-CoA Dehydrogenase, subunit A, domain 3"/>
    <property type="match status" value="1"/>
</dbReference>
<feature type="binding site" evidence="4">
    <location>
        <position position="146"/>
    </location>
    <ligand>
        <name>substrate</name>
    </ligand>
</feature>
<dbReference type="GO" id="GO:0016627">
    <property type="term" value="F:oxidoreductase activity, acting on the CH-CH group of donors"/>
    <property type="evidence" value="ECO:0007669"/>
    <property type="project" value="InterPro"/>
</dbReference>
<keyword evidence="9" id="KW-1185">Reference proteome</keyword>
<dbReference type="PANTHER" id="PTHR36117">
    <property type="entry name" value="4-HYDROXYPHENYLACETATE 3-MONOOXYGENASE-RELATED"/>
    <property type="match status" value="1"/>
</dbReference>
<feature type="binding site" evidence="5">
    <location>
        <begin position="448"/>
        <end position="451"/>
    </location>
    <ligand>
        <name>FAD</name>
        <dbReference type="ChEBI" id="CHEBI:57692"/>
    </ligand>
</feature>